<accession>A0A8T2JXZ3</accession>
<protein>
    <recommendedName>
        <fullName evidence="2">FBA domain-containing protein</fullName>
    </recommendedName>
</protein>
<name>A0A8T2JXZ3_9PIPI</name>
<feature type="non-terminal residue" evidence="3">
    <location>
        <position position="246"/>
    </location>
</feature>
<gene>
    <name evidence="3" type="ORF">GDO86_015818</name>
</gene>
<dbReference type="EMBL" id="JAACNH010000003">
    <property type="protein sequence ID" value="KAG8448888.1"/>
    <property type="molecule type" value="Genomic_DNA"/>
</dbReference>
<dbReference type="PANTHER" id="PTHR12125:SF1">
    <property type="entry name" value="F-BOX ONLY PROTEIN 50"/>
    <property type="match status" value="1"/>
</dbReference>
<evidence type="ECO:0000256" key="1">
    <source>
        <dbReference type="SAM" id="MobiDB-lite"/>
    </source>
</evidence>
<feature type="region of interest" description="Disordered" evidence="1">
    <location>
        <begin position="89"/>
        <end position="116"/>
    </location>
</feature>
<dbReference type="GO" id="GO:0031146">
    <property type="term" value="P:SCF-dependent proteasomal ubiquitin-dependent protein catabolic process"/>
    <property type="evidence" value="ECO:0007669"/>
    <property type="project" value="TreeGrafter"/>
</dbReference>
<keyword evidence="4" id="KW-1185">Reference proteome</keyword>
<evidence type="ECO:0000313" key="3">
    <source>
        <dbReference type="EMBL" id="KAG8448888.1"/>
    </source>
</evidence>
<feature type="compositionally biased region" description="Polar residues" evidence="1">
    <location>
        <begin position="1"/>
        <end position="14"/>
    </location>
</feature>
<dbReference type="GO" id="GO:0019005">
    <property type="term" value="C:SCF ubiquitin ligase complex"/>
    <property type="evidence" value="ECO:0007669"/>
    <property type="project" value="TreeGrafter"/>
</dbReference>
<organism evidence="3 4">
    <name type="scientific">Hymenochirus boettgeri</name>
    <name type="common">Congo dwarf clawed frog</name>
    <dbReference type="NCBI Taxonomy" id="247094"/>
    <lineage>
        <taxon>Eukaryota</taxon>
        <taxon>Metazoa</taxon>
        <taxon>Chordata</taxon>
        <taxon>Craniata</taxon>
        <taxon>Vertebrata</taxon>
        <taxon>Euteleostomi</taxon>
        <taxon>Amphibia</taxon>
        <taxon>Batrachia</taxon>
        <taxon>Anura</taxon>
        <taxon>Pipoidea</taxon>
        <taxon>Pipidae</taxon>
        <taxon>Pipinae</taxon>
        <taxon>Hymenochirus</taxon>
    </lineage>
</organism>
<dbReference type="Proteomes" id="UP000812440">
    <property type="component" value="Chromosome 8_10"/>
</dbReference>
<dbReference type="InterPro" id="IPR007397">
    <property type="entry name" value="F-box-assoc_dom"/>
</dbReference>
<dbReference type="Pfam" id="PF04300">
    <property type="entry name" value="FBA"/>
    <property type="match status" value="1"/>
</dbReference>
<feature type="domain" description="FBA" evidence="2">
    <location>
        <begin position="68"/>
        <end position="246"/>
    </location>
</feature>
<dbReference type="SMART" id="SM01198">
    <property type="entry name" value="FBA"/>
    <property type="match status" value="1"/>
</dbReference>
<evidence type="ECO:0000259" key="2">
    <source>
        <dbReference type="PROSITE" id="PS51114"/>
    </source>
</evidence>
<dbReference type="GO" id="GO:0006516">
    <property type="term" value="P:glycoprotein catabolic process"/>
    <property type="evidence" value="ECO:0007669"/>
    <property type="project" value="TreeGrafter"/>
</dbReference>
<dbReference type="AlphaFoldDB" id="A0A8T2JXZ3"/>
<proteinExistence type="predicted"/>
<feature type="region of interest" description="Disordered" evidence="1">
    <location>
        <begin position="1"/>
        <end position="35"/>
    </location>
</feature>
<dbReference type="PANTHER" id="PTHR12125">
    <property type="entry name" value="F-BOX ONLY PROTEIN 6-LIKE PROTEIN"/>
    <property type="match status" value="1"/>
</dbReference>
<dbReference type="InterPro" id="IPR039752">
    <property type="entry name" value="F-box_only"/>
</dbReference>
<reference evidence="3" key="1">
    <citation type="thesis" date="2020" institute="ProQuest LLC" country="789 East Eisenhower Parkway, Ann Arbor, MI, USA">
        <title>Comparative Genomics and Chromosome Evolution.</title>
        <authorList>
            <person name="Mudd A.B."/>
        </authorList>
    </citation>
    <scope>NUCLEOTIDE SEQUENCE</scope>
    <source>
        <strain evidence="3">Female2</strain>
        <tissue evidence="3">Blood</tissue>
    </source>
</reference>
<dbReference type="SUPFAM" id="SSF49785">
    <property type="entry name" value="Galactose-binding domain-like"/>
    <property type="match status" value="1"/>
</dbReference>
<dbReference type="OrthoDB" id="1107553at2759"/>
<feature type="non-terminal residue" evidence="3">
    <location>
        <position position="1"/>
    </location>
</feature>
<dbReference type="GO" id="GO:0061630">
    <property type="term" value="F:ubiquitin protein ligase activity"/>
    <property type="evidence" value="ECO:0007669"/>
    <property type="project" value="TreeGrafter"/>
</dbReference>
<sequence>QGTQEEVTNEQQKYCGTEVEEKNNNPLKGQFKDTDHKQPPCVLLVSKEPDTNQGWLELCDREWGLRANQVLCPENTNWRDIHKKKPFSRNLLRSPNPEGLSTSLLPPQEQFDPPPQKKPLETLGDWCVKEQLVDLLEEGLWAELLDVYQPHIYILDWYEDSKLHKHVYELHVKLLAEDKKTVIVQHDFTPENDMCGDPKGWNSVSHIFKSYGSGVRYAHFLHKSKDLSVLGYHRTRVADSSLFVNL</sequence>
<dbReference type="GO" id="GO:0005737">
    <property type="term" value="C:cytoplasm"/>
    <property type="evidence" value="ECO:0007669"/>
    <property type="project" value="TreeGrafter"/>
</dbReference>
<dbReference type="InterPro" id="IPR008979">
    <property type="entry name" value="Galactose-bd-like_sf"/>
</dbReference>
<evidence type="ECO:0000313" key="4">
    <source>
        <dbReference type="Proteomes" id="UP000812440"/>
    </source>
</evidence>
<dbReference type="Gene3D" id="2.60.120.260">
    <property type="entry name" value="Galactose-binding domain-like"/>
    <property type="match status" value="1"/>
</dbReference>
<dbReference type="PROSITE" id="PS51114">
    <property type="entry name" value="FBA"/>
    <property type="match status" value="1"/>
</dbReference>
<comment type="caution">
    <text evidence="3">The sequence shown here is derived from an EMBL/GenBank/DDBJ whole genome shotgun (WGS) entry which is preliminary data.</text>
</comment>
<dbReference type="GO" id="GO:0036503">
    <property type="term" value="P:ERAD pathway"/>
    <property type="evidence" value="ECO:0007669"/>
    <property type="project" value="TreeGrafter"/>
</dbReference>